<accession>E3MWA9</accession>
<reference evidence="1" key="1">
    <citation type="submission" date="2007-07" db="EMBL/GenBank/DDBJ databases">
        <title>PCAP assembly of the Caenorhabditis remanei genome.</title>
        <authorList>
            <consortium name="The Caenorhabditis remanei Sequencing Consortium"/>
            <person name="Wilson R.K."/>
        </authorList>
    </citation>
    <scope>NUCLEOTIDE SEQUENCE [LARGE SCALE GENOMIC DNA]</scope>
    <source>
        <strain evidence="1">PB4641</strain>
    </source>
</reference>
<dbReference type="OrthoDB" id="5873953at2759"/>
<organism evidence="2">
    <name type="scientific">Caenorhabditis remanei</name>
    <name type="common">Caenorhabditis vulgaris</name>
    <dbReference type="NCBI Taxonomy" id="31234"/>
    <lineage>
        <taxon>Eukaryota</taxon>
        <taxon>Metazoa</taxon>
        <taxon>Ecdysozoa</taxon>
        <taxon>Nematoda</taxon>
        <taxon>Chromadorea</taxon>
        <taxon>Rhabditida</taxon>
        <taxon>Rhabditina</taxon>
        <taxon>Rhabditomorpha</taxon>
        <taxon>Rhabditoidea</taxon>
        <taxon>Rhabditidae</taxon>
        <taxon>Peloderinae</taxon>
        <taxon>Caenorhabditis</taxon>
    </lineage>
</organism>
<dbReference type="InParanoid" id="E3MWA9"/>
<gene>
    <name evidence="1" type="ORF">CRE_29083</name>
</gene>
<name>E3MWA9_CAERE</name>
<dbReference type="OMA" id="EANGMEM"/>
<sequence length="258" mass="27966">MIVLDVALGLLDADCRTALSFSEELREHTEQAIIGEEETSGHRHKHRQISFSEEMGRRAKARRRAARVAAENQVAGLETADEPSLVLSDETDCEIPSLPNKPSPSRIPILQKGYQVEKPAMSPSPDLISTSPSKIPRPMTNNLIYLKPIDNSDNSENENDFSASTAMSELPSYTDLGGSTFSNFSSDMITGSHEATICGKISPLPACDILSEFSTVTDPTVDKNQVKVIAEANGVELQLDVSALMTGMGLEFSGIRLT</sequence>
<evidence type="ECO:0000313" key="2">
    <source>
        <dbReference type="Proteomes" id="UP000008281"/>
    </source>
</evidence>
<dbReference type="HOGENOM" id="CLU_1078647_0_0_1"/>
<dbReference type="Proteomes" id="UP000008281">
    <property type="component" value="Unassembled WGS sequence"/>
</dbReference>
<dbReference type="STRING" id="31234.E3MWA9"/>
<dbReference type="FunCoup" id="E3MWA9">
    <property type="interactions" value="1764"/>
</dbReference>
<dbReference type="EMBL" id="DS268486">
    <property type="protein sequence ID" value="EFP10525.1"/>
    <property type="molecule type" value="Genomic_DNA"/>
</dbReference>
<keyword evidence="2" id="KW-1185">Reference proteome</keyword>
<dbReference type="eggNOG" id="ENOG502TI5J">
    <property type="taxonomic scope" value="Eukaryota"/>
</dbReference>
<proteinExistence type="predicted"/>
<dbReference type="AlphaFoldDB" id="E3MWA9"/>
<evidence type="ECO:0000313" key="1">
    <source>
        <dbReference type="EMBL" id="EFP10525.1"/>
    </source>
</evidence>
<protein>
    <submittedName>
        <fullName evidence="1">Uncharacterized protein</fullName>
    </submittedName>
</protein>